<keyword evidence="6 8" id="KW-1133">Transmembrane helix</keyword>
<sequence length="523" mass="57172">MAFDLEKGHGVADYAAGEKLNAEVSSNDEPVANDNDRAIPQDGSVLSRLRNLEARMDKKLGVESEAINRKRPEDKKDVHWIEELTMALLWASGTMNTSCFATGFLGWEFGLSLKQSILITIFGSILGGCVTGFCATFGAATGLRQISVSRYSFGWWPNKLIALLNGIQQMGWAAVSCITGGLALTAVSDGHVSLVVGIIILAVVALAISLVGLNAILVYERYAWIIFFVIFLIIFGETGKYADNTTPASVTGPNLSAAVLSLLAIIYGSSASWGTMASDYYVHYRPDVSRVKVFLMTTFGIALPTSIGMVAGCVVASALNNKPEWHDAYENQGLGYLIQDMLHPRGFAKFLLTLLVLSGINTNVISIYSSAISFQQLARPLARIPRFLWTIFCFLCIIALALGGREKLNAYLQNFLSLLGYWCTSYAIILFEEHFIFRKGKFENYDLEGWNDPARLPLGIGAAVAFGLGIVAWCMGMDETWFVGPLAKVIGDYGGDVANEFTFVVTALSYFPARYLELKFFGH</sequence>
<evidence type="ECO:0000256" key="1">
    <source>
        <dbReference type="ARBA" id="ARBA00004141"/>
    </source>
</evidence>
<feature type="transmembrane region" description="Helical" evidence="8">
    <location>
        <begin position="194"/>
        <end position="216"/>
    </location>
</feature>
<dbReference type="OrthoDB" id="5428495at2759"/>
<comment type="similarity">
    <text evidence="2">Belongs to the purine-cytosine permease (2.A.39) family.</text>
</comment>
<feature type="transmembrane region" description="Helical" evidence="8">
    <location>
        <begin position="117"/>
        <end position="140"/>
    </location>
</feature>
<dbReference type="OMA" id="YWCTSYA"/>
<dbReference type="GO" id="GO:0022857">
    <property type="term" value="F:transmembrane transporter activity"/>
    <property type="evidence" value="ECO:0007669"/>
    <property type="project" value="InterPro"/>
</dbReference>
<feature type="transmembrane region" description="Helical" evidence="8">
    <location>
        <begin position="384"/>
        <end position="403"/>
    </location>
</feature>
<evidence type="ECO:0000256" key="4">
    <source>
        <dbReference type="ARBA" id="ARBA00022553"/>
    </source>
</evidence>
<evidence type="ECO:0000256" key="5">
    <source>
        <dbReference type="ARBA" id="ARBA00022692"/>
    </source>
</evidence>
<evidence type="ECO:0000256" key="8">
    <source>
        <dbReference type="SAM" id="Phobius"/>
    </source>
</evidence>
<feature type="transmembrane region" description="Helical" evidence="8">
    <location>
        <begin position="415"/>
        <end position="436"/>
    </location>
</feature>
<dbReference type="PANTHER" id="PTHR31806:SF7">
    <property type="entry name" value="TRANSPORTER, PUTATIVE (AFU_ORTHOLOGUE AFUA_2G04690)-RELATED"/>
    <property type="match status" value="1"/>
</dbReference>
<evidence type="ECO:0000256" key="2">
    <source>
        <dbReference type="ARBA" id="ARBA00008974"/>
    </source>
</evidence>
<name>A0A3E2H125_SCYLI</name>
<keyword evidence="3" id="KW-0813">Transport</keyword>
<proteinExistence type="inferred from homology"/>
<feature type="transmembrane region" description="Helical" evidence="8">
    <location>
        <begin position="84"/>
        <end position="105"/>
    </location>
</feature>
<reference evidence="9 10" key="1">
    <citation type="submission" date="2018-05" db="EMBL/GenBank/DDBJ databases">
        <title>Draft genome sequence of Scytalidium lignicola DSM 105466, a ubiquitous saprotrophic fungus.</title>
        <authorList>
            <person name="Buettner E."/>
            <person name="Gebauer A.M."/>
            <person name="Hofrichter M."/>
            <person name="Liers C."/>
            <person name="Kellner H."/>
        </authorList>
    </citation>
    <scope>NUCLEOTIDE SEQUENCE [LARGE SCALE GENOMIC DNA]</scope>
    <source>
        <strain evidence="9 10">DSM 105466</strain>
    </source>
</reference>
<evidence type="ECO:0000256" key="6">
    <source>
        <dbReference type="ARBA" id="ARBA00022989"/>
    </source>
</evidence>
<comment type="subcellular location">
    <subcellularLocation>
        <location evidence="1">Membrane</location>
        <topology evidence="1">Multi-pass membrane protein</topology>
    </subcellularLocation>
</comment>
<dbReference type="GO" id="GO:0000329">
    <property type="term" value="C:fungal-type vacuole membrane"/>
    <property type="evidence" value="ECO:0007669"/>
    <property type="project" value="TreeGrafter"/>
</dbReference>
<gene>
    <name evidence="9" type="ORF">B7463_g9242</name>
</gene>
<feature type="transmembrane region" description="Helical" evidence="8">
    <location>
        <begin position="350"/>
        <end position="372"/>
    </location>
</feature>
<dbReference type="PANTHER" id="PTHR31806">
    <property type="entry name" value="PURINE-CYTOSINE PERMEASE FCY2-RELATED"/>
    <property type="match status" value="1"/>
</dbReference>
<feature type="transmembrane region" description="Helical" evidence="8">
    <location>
        <begin position="293"/>
        <end position="319"/>
    </location>
</feature>
<keyword evidence="10" id="KW-1185">Reference proteome</keyword>
<protein>
    <recommendedName>
        <fullName evidence="11">Nucleoside transporter</fullName>
    </recommendedName>
</protein>
<evidence type="ECO:0000256" key="7">
    <source>
        <dbReference type="ARBA" id="ARBA00023136"/>
    </source>
</evidence>
<feature type="transmembrane region" description="Helical" evidence="8">
    <location>
        <begin position="222"/>
        <end position="242"/>
    </location>
</feature>
<keyword evidence="4" id="KW-0597">Phosphoprotein</keyword>
<feature type="non-terminal residue" evidence="9">
    <location>
        <position position="523"/>
    </location>
</feature>
<dbReference type="InterPro" id="IPR001248">
    <property type="entry name" value="Pur-cyt_permease"/>
</dbReference>
<keyword evidence="7 8" id="KW-0472">Membrane</keyword>
<feature type="transmembrane region" description="Helical" evidence="8">
    <location>
        <begin position="254"/>
        <end position="273"/>
    </location>
</feature>
<dbReference type="AlphaFoldDB" id="A0A3E2H125"/>
<dbReference type="GO" id="GO:0005886">
    <property type="term" value="C:plasma membrane"/>
    <property type="evidence" value="ECO:0007669"/>
    <property type="project" value="TreeGrafter"/>
</dbReference>
<evidence type="ECO:0000313" key="10">
    <source>
        <dbReference type="Proteomes" id="UP000258309"/>
    </source>
</evidence>
<dbReference type="GO" id="GO:0015851">
    <property type="term" value="P:nucleobase transport"/>
    <property type="evidence" value="ECO:0007669"/>
    <property type="project" value="UniProtKB-ARBA"/>
</dbReference>
<keyword evidence="5 8" id="KW-0812">Transmembrane</keyword>
<dbReference type="STRING" id="5539.A0A3E2H125"/>
<evidence type="ECO:0008006" key="11">
    <source>
        <dbReference type="Google" id="ProtNLM"/>
    </source>
</evidence>
<comment type="caution">
    <text evidence="9">The sequence shown here is derived from an EMBL/GenBank/DDBJ whole genome shotgun (WGS) entry which is preliminary data.</text>
</comment>
<evidence type="ECO:0000313" key="9">
    <source>
        <dbReference type="EMBL" id="RFU27096.1"/>
    </source>
</evidence>
<feature type="transmembrane region" description="Helical" evidence="8">
    <location>
        <begin position="456"/>
        <end position="476"/>
    </location>
</feature>
<accession>A0A3E2H125</accession>
<dbReference type="FunFam" id="1.10.4160.10:FF:000002">
    <property type="entry name" value="Purine-cytosine permease fcyB"/>
    <property type="match status" value="1"/>
</dbReference>
<dbReference type="InterPro" id="IPR026030">
    <property type="entry name" value="Pur-cyt_permease_Fcy2/21/22"/>
</dbReference>
<organism evidence="9 10">
    <name type="scientific">Scytalidium lignicola</name>
    <name type="common">Hyphomycete</name>
    <dbReference type="NCBI Taxonomy" id="5539"/>
    <lineage>
        <taxon>Eukaryota</taxon>
        <taxon>Fungi</taxon>
        <taxon>Dikarya</taxon>
        <taxon>Ascomycota</taxon>
        <taxon>Pezizomycotina</taxon>
        <taxon>Leotiomycetes</taxon>
        <taxon>Leotiomycetes incertae sedis</taxon>
        <taxon>Scytalidium</taxon>
    </lineage>
</organism>
<dbReference type="PIRSF" id="PIRSF002744">
    <property type="entry name" value="Pur-cyt_permease"/>
    <property type="match status" value="1"/>
</dbReference>
<evidence type="ECO:0000256" key="3">
    <source>
        <dbReference type="ARBA" id="ARBA00022448"/>
    </source>
</evidence>
<feature type="non-terminal residue" evidence="9">
    <location>
        <position position="1"/>
    </location>
</feature>
<dbReference type="EMBL" id="NCSJ02000223">
    <property type="protein sequence ID" value="RFU27096.1"/>
    <property type="molecule type" value="Genomic_DNA"/>
</dbReference>
<feature type="transmembrane region" description="Helical" evidence="8">
    <location>
        <begin position="160"/>
        <end position="187"/>
    </location>
</feature>
<dbReference type="Pfam" id="PF02133">
    <property type="entry name" value="Transp_cyt_pur"/>
    <property type="match status" value="1"/>
</dbReference>
<dbReference type="Proteomes" id="UP000258309">
    <property type="component" value="Unassembled WGS sequence"/>
</dbReference>
<dbReference type="Gene3D" id="1.10.4160.10">
    <property type="entry name" value="Hydantoin permease"/>
    <property type="match status" value="1"/>
</dbReference>